<organism evidence="7 8">
    <name type="scientific">Cirrhinus molitorella</name>
    <name type="common">mud carp</name>
    <dbReference type="NCBI Taxonomy" id="172907"/>
    <lineage>
        <taxon>Eukaryota</taxon>
        <taxon>Metazoa</taxon>
        <taxon>Chordata</taxon>
        <taxon>Craniata</taxon>
        <taxon>Vertebrata</taxon>
        <taxon>Euteleostomi</taxon>
        <taxon>Actinopterygii</taxon>
        <taxon>Neopterygii</taxon>
        <taxon>Teleostei</taxon>
        <taxon>Ostariophysi</taxon>
        <taxon>Cypriniformes</taxon>
        <taxon>Cyprinidae</taxon>
        <taxon>Labeoninae</taxon>
        <taxon>Labeonini</taxon>
        <taxon>Cirrhinus</taxon>
    </lineage>
</organism>
<feature type="region of interest" description="Disordered" evidence="5">
    <location>
        <begin position="42"/>
        <end position="83"/>
    </location>
</feature>
<reference evidence="7" key="1">
    <citation type="submission" date="2023-08" db="EMBL/GenBank/DDBJ databases">
        <title>Chromosome-level Genome Assembly of mud carp (Cirrhinus molitorella).</title>
        <authorList>
            <person name="Liu H."/>
        </authorList>
    </citation>
    <scope>NUCLEOTIDE SEQUENCE</scope>
    <source>
        <strain evidence="7">Prfri</strain>
        <tissue evidence="7">Muscle</tissue>
    </source>
</reference>
<evidence type="ECO:0000313" key="7">
    <source>
        <dbReference type="EMBL" id="KAK2917001.1"/>
    </source>
</evidence>
<keyword evidence="3" id="KW-0342">GTP-binding</keyword>
<keyword evidence="2" id="KW-0547">Nucleotide-binding</keyword>
<dbReference type="AlphaFoldDB" id="A0AA88QBD7"/>
<dbReference type="InterPro" id="IPR006703">
    <property type="entry name" value="G_AIG1"/>
</dbReference>
<dbReference type="PANTHER" id="PTHR10903:SF170">
    <property type="entry name" value="GTPASE IMAP FAMILY MEMBER 7"/>
    <property type="match status" value="1"/>
</dbReference>
<dbReference type="PANTHER" id="PTHR10903">
    <property type="entry name" value="GTPASE, IMAP FAMILY MEMBER-RELATED"/>
    <property type="match status" value="1"/>
</dbReference>
<evidence type="ECO:0000259" key="6">
    <source>
        <dbReference type="Pfam" id="PF04548"/>
    </source>
</evidence>
<feature type="compositionally biased region" description="Basic and acidic residues" evidence="5">
    <location>
        <begin position="470"/>
        <end position="518"/>
    </location>
</feature>
<dbReference type="GO" id="GO:0005525">
    <property type="term" value="F:GTP binding"/>
    <property type="evidence" value="ECO:0007669"/>
    <property type="project" value="UniProtKB-KW"/>
</dbReference>
<name>A0AA88QBD7_9TELE</name>
<dbReference type="InterPro" id="IPR045058">
    <property type="entry name" value="GIMA/IAN/Toc"/>
</dbReference>
<evidence type="ECO:0000256" key="4">
    <source>
        <dbReference type="SAM" id="Coils"/>
    </source>
</evidence>
<proteinExistence type="inferred from homology"/>
<feature type="coiled-coil region" evidence="4">
    <location>
        <begin position="414"/>
        <end position="452"/>
    </location>
</feature>
<dbReference type="Proteomes" id="UP001187343">
    <property type="component" value="Unassembled WGS sequence"/>
</dbReference>
<gene>
    <name evidence="7" type="ORF">Q8A67_001375</name>
</gene>
<evidence type="ECO:0000256" key="3">
    <source>
        <dbReference type="ARBA" id="ARBA00023134"/>
    </source>
</evidence>
<protein>
    <recommendedName>
        <fullName evidence="6">AIG1-type G domain-containing protein</fullName>
    </recommendedName>
</protein>
<feature type="region of interest" description="Disordered" evidence="5">
    <location>
        <begin position="1"/>
        <end position="22"/>
    </location>
</feature>
<sequence>MFQQVEKNIKEEQDRIMKDKEEEIKRKEEELRAKYEAEIEHMKKENERERQEMQNELRKREEEFKNREEEIKKETNENLRKELQTELKKKQEEFKENNRRNGIYLAEQQQNHIKYLEERHKKEKQQLQEKIQHETREQAEREYHEQLEKEVAKVFKEAAFKHKTEIGEVTAQHEMEKAKALQDAEEQLPHTARLALEWNQSFPVIGGAAGEEMRIVLLGLHADVKVSCGNTIFGRKVFSESPSSLHLFERHDGMVLERRVVLINTPDLFSPALSPDEQDVRRRFHQSCPEPHALLLVFKSGTFTEQDRDALKLINLIFGEGSSEYVIVVFMHEEQEYVSIKDSDTELVKSLLQTNRHLHYHLQKNGDLLQVQKLLESIEKMVEEKGGHQLKIPEHPIPFWMKEATEAERAFRLMQMNREKEEELRQEIEAVKATYESEIKEIKDKLEEEKAKGKIREFLLVERGITMLRQRRENTDTEQTHVERKNDDQIEKQEHRLPGATDLDREIPETGRESDKDRKKMLKNVFESLKRRKRQGKKTERADECKTKEAESGEENVERMKDTVTDQQSGKDLPKNAEDERDAEKERIHQHYKEMEECRQKMEEAMRRYKETADMYAAELKIIEARNAQIIDSYGKDHGKSCVLQ</sequence>
<evidence type="ECO:0000313" key="8">
    <source>
        <dbReference type="Proteomes" id="UP001187343"/>
    </source>
</evidence>
<dbReference type="InterPro" id="IPR027417">
    <property type="entry name" value="P-loop_NTPase"/>
</dbReference>
<dbReference type="Pfam" id="PF04548">
    <property type="entry name" value="AIG1"/>
    <property type="match status" value="1"/>
</dbReference>
<evidence type="ECO:0000256" key="1">
    <source>
        <dbReference type="ARBA" id="ARBA00008535"/>
    </source>
</evidence>
<comment type="caution">
    <text evidence="7">The sequence shown here is derived from an EMBL/GenBank/DDBJ whole genome shotgun (WGS) entry which is preliminary data.</text>
</comment>
<accession>A0AA88QBD7</accession>
<evidence type="ECO:0000256" key="5">
    <source>
        <dbReference type="SAM" id="MobiDB-lite"/>
    </source>
</evidence>
<keyword evidence="8" id="KW-1185">Reference proteome</keyword>
<comment type="similarity">
    <text evidence="1">Belongs to the TRAFAC class TrmE-Era-EngA-EngB-Septin-like GTPase superfamily. AIG1/Toc34/Toc159-like paraseptin GTPase family. IAN subfamily.</text>
</comment>
<feature type="compositionally biased region" description="Basic and acidic residues" evidence="5">
    <location>
        <begin position="537"/>
        <end position="564"/>
    </location>
</feature>
<dbReference type="EMBL" id="JAUYZG010000001">
    <property type="protein sequence ID" value="KAK2917001.1"/>
    <property type="molecule type" value="Genomic_DNA"/>
</dbReference>
<dbReference type="Gene3D" id="3.40.50.300">
    <property type="entry name" value="P-loop containing nucleotide triphosphate hydrolases"/>
    <property type="match status" value="1"/>
</dbReference>
<evidence type="ECO:0000256" key="2">
    <source>
        <dbReference type="ARBA" id="ARBA00022741"/>
    </source>
</evidence>
<feature type="region of interest" description="Disordered" evidence="5">
    <location>
        <begin position="470"/>
        <end position="589"/>
    </location>
</feature>
<feature type="domain" description="AIG1-type G" evidence="6">
    <location>
        <begin position="214"/>
        <end position="389"/>
    </location>
</feature>
<keyword evidence="4" id="KW-0175">Coiled coil</keyword>
<dbReference type="SUPFAM" id="SSF52540">
    <property type="entry name" value="P-loop containing nucleoside triphosphate hydrolases"/>
    <property type="match status" value="1"/>
</dbReference>
<feature type="compositionally biased region" description="Basic and acidic residues" evidence="5">
    <location>
        <begin position="7"/>
        <end position="22"/>
    </location>
</feature>
<feature type="compositionally biased region" description="Basic and acidic residues" evidence="5">
    <location>
        <begin position="572"/>
        <end position="589"/>
    </location>
</feature>